<organism evidence="2 3">
    <name type="scientific">Dillenia turbinata</name>
    <dbReference type="NCBI Taxonomy" id="194707"/>
    <lineage>
        <taxon>Eukaryota</taxon>
        <taxon>Viridiplantae</taxon>
        <taxon>Streptophyta</taxon>
        <taxon>Embryophyta</taxon>
        <taxon>Tracheophyta</taxon>
        <taxon>Spermatophyta</taxon>
        <taxon>Magnoliopsida</taxon>
        <taxon>eudicotyledons</taxon>
        <taxon>Gunneridae</taxon>
        <taxon>Pentapetalae</taxon>
        <taxon>Dilleniales</taxon>
        <taxon>Dilleniaceae</taxon>
        <taxon>Dillenia</taxon>
    </lineage>
</organism>
<keyword evidence="1" id="KW-0812">Transmembrane</keyword>
<dbReference type="PANTHER" id="PTHR33430">
    <property type="entry name" value="MATERNAL EFFECT EMBRYO ARREST PROTEIN"/>
    <property type="match status" value="1"/>
</dbReference>
<evidence type="ECO:0000256" key="1">
    <source>
        <dbReference type="SAM" id="Phobius"/>
    </source>
</evidence>
<feature type="transmembrane region" description="Helical" evidence="1">
    <location>
        <begin position="20"/>
        <end position="41"/>
    </location>
</feature>
<feature type="transmembrane region" description="Helical" evidence="1">
    <location>
        <begin position="151"/>
        <end position="179"/>
    </location>
</feature>
<proteinExistence type="predicted"/>
<evidence type="ECO:0000313" key="3">
    <source>
        <dbReference type="Proteomes" id="UP001370490"/>
    </source>
</evidence>
<keyword evidence="1" id="KW-1133">Transmembrane helix</keyword>
<protein>
    <submittedName>
        <fullName evidence="2">Uncharacterized protein</fullName>
    </submittedName>
</protein>
<comment type="caution">
    <text evidence="2">The sequence shown here is derived from an EMBL/GenBank/DDBJ whole genome shotgun (WGS) entry which is preliminary data.</text>
</comment>
<dbReference type="Proteomes" id="UP001370490">
    <property type="component" value="Unassembled WGS sequence"/>
</dbReference>
<dbReference type="PANTHER" id="PTHR33430:SF7">
    <property type="entry name" value="OS07G0240400 PROTEIN"/>
    <property type="match status" value="1"/>
</dbReference>
<sequence>MSDAANPRRPLHGTTIQIKALDGILNVNSLFAFVAFIGIFINPSDPNNTLITDPTCRPGPRTAEDTIAFHVCAFAFLFFSSLIAISIKQAIRIANSPEPHRIADLFSRVDKILRAGILLSALGSVFGYGVLTLALVNVVQIKLGTLACGSLYTWAAVVPLVILVSLALLAFVLLILYAFTR</sequence>
<gene>
    <name evidence="2" type="ORF">RJ641_016479</name>
</gene>
<feature type="transmembrane region" description="Helical" evidence="1">
    <location>
        <begin position="67"/>
        <end position="91"/>
    </location>
</feature>
<name>A0AAN8UZ21_9MAGN</name>
<keyword evidence="1" id="KW-0472">Membrane</keyword>
<reference evidence="2 3" key="1">
    <citation type="submission" date="2023-12" db="EMBL/GenBank/DDBJ databases">
        <title>A high-quality genome assembly for Dillenia turbinata (Dilleniales).</title>
        <authorList>
            <person name="Chanderbali A."/>
        </authorList>
    </citation>
    <scope>NUCLEOTIDE SEQUENCE [LARGE SCALE GENOMIC DNA]</scope>
    <source>
        <strain evidence="2">LSX21</strain>
        <tissue evidence="2">Leaf</tissue>
    </source>
</reference>
<feature type="transmembrane region" description="Helical" evidence="1">
    <location>
        <begin position="112"/>
        <end position="139"/>
    </location>
</feature>
<accession>A0AAN8UZ21</accession>
<evidence type="ECO:0000313" key="2">
    <source>
        <dbReference type="EMBL" id="KAK6918057.1"/>
    </source>
</evidence>
<dbReference type="AlphaFoldDB" id="A0AAN8UZ21"/>
<keyword evidence="3" id="KW-1185">Reference proteome</keyword>
<dbReference type="EMBL" id="JBAMMX010000022">
    <property type="protein sequence ID" value="KAK6918057.1"/>
    <property type="molecule type" value="Genomic_DNA"/>
</dbReference>